<sequence>MIPVEPARMARQKTIAESLRGATRTLHKELNRLIVSRLPLALPPQTIDPSIYTSGILHIAPVYIAFETLWREIVNGPTNQAPFTNTDETSSQGSELTRSHLLQDTSCAFPPADVGSSEPDVPERIRALLSNIYICGLQRSDALKRDLRQLTGWSAAEVDAQLRHISSTGALKDFTATIHKSIRERPHVLVAYTYILYMALFAGGRFIRASLESAGDEFWDRKATRLLFPIAAVSQDPASTPAVSPTSAIPPHGERHQGSFLPVNPHTSPRLPLNFFHFNTPRDGEDLKEEYKQHLLNAEPTLTEAETEDIIQEGVVIFEEMHAIVQQLDERFTSPDARDSPLYTNTPLRSERLRNSVAITKERNERKAARSSVDSYEYDSEDLESTPLVEPPSKNKSGRTSEDSATSKKSVRFAEQVTPSEKPRRAFSFDGQDDADTLENWVRAEDSLLRTVLLVLAYAAVLVGFALIAAILITGWWKGRPGSPQAIARAAAKAAAQAAAEAATKTWHVGL</sequence>
<dbReference type="Pfam" id="PF01126">
    <property type="entry name" value="Heme_oxygenase"/>
    <property type="match status" value="1"/>
</dbReference>
<feature type="region of interest" description="Disordered" evidence="4">
    <location>
        <begin position="332"/>
        <end position="425"/>
    </location>
</feature>
<dbReference type="EMBL" id="NLAX01000008">
    <property type="protein sequence ID" value="PKS10777.1"/>
    <property type="molecule type" value="Genomic_DNA"/>
</dbReference>
<dbReference type="VEuPathDB" id="FungiDB:jhhlp_002534"/>
<dbReference type="GO" id="GO:0006788">
    <property type="term" value="P:heme oxidation"/>
    <property type="evidence" value="ECO:0007669"/>
    <property type="project" value="InterPro"/>
</dbReference>
<dbReference type="InterPro" id="IPR016084">
    <property type="entry name" value="Haem_Oase-like_multi-hlx"/>
</dbReference>
<name>A0A2N3NEF1_9PEZI</name>
<keyword evidence="5" id="KW-0472">Membrane</keyword>
<feature type="transmembrane region" description="Helical" evidence="5">
    <location>
        <begin position="452"/>
        <end position="477"/>
    </location>
</feature>
<dbReference type="PANTHER" id="PTHR10720:SF0">
    <property type="entry name" value="HEME OXYGENASE"/>
    <property type="match status" value="1"/>
</dbReference>
<dbReference type="AlphaFoldDB" id="A0A2N3NEF1"/>
<keyword evidence="5" id="KW-1133">Transmembrane helix</keyword>
<dbReference type="InterPro" id="IPR002051">
    <property type="entry name" value="Haem_Oase"/>
</dbReference>
<dbReference type="Gene3D" id="1.20.910.10">
    <property type="entry name" value="Heme oxygenase-like"/>
    <property type="match status" value="1"/>
</dbReference>
<dbReference type="InParanoid" id="A0A2N3NEF1"/>
<dbReference type="InterPro" id="IPR016053">
    <property type="entry name" value="Haem_Oase-like"/>
</dbReference>
<evidence type="ECO:0000256" key="4">
    <source>
        <dbReference type="SAM" id="MobiDB-lite"/>
    </source>
</evidence>
<dbReference type="STRING" id="41688.A0A2N3NEF1"/>
<dbReference type="Proteomes" id="UP000233524">
    <property type="component" value="Unassembled WGS sequence"/>
</dbReference>
<evidence type="ECO:0000256" key="2">
    <source>
        <dbReference type="ARBA" id="ARBA00022723"/>
    </source>
</evidence>
<dbReference type="PANTHER" id="PTHR10720">
    <property type="entry name" value="HEME OXYGENASE"/>
    <property type="match status" value="1"/>
</dbReference>
<keyword evidence="2" id="KW-0479">Metal-binding</keyword>
<dbReference type="GO" id="GO:0004392">
    <property type="term" value="F:heme oxygenase (decyclizing) activity"/>
    <property type="evidence" value="ECO:0007669"/>
    <property type="project" value="InterPro"/>
</dbReference>
<gene>
    <name evidence="6" type="ORF">jhhlp_002534</name>
</gene>
<evidence type="ECO:0000313" key="6">
    <source>
        <dbReference type="EMBL" id="PKS10777.1"/>
    </source>
</evidence>
<dbReference type="CDD" id="cd19165">
    <property type="entry name" value="HemeO"/>
    <property type="match status" value="1"/>
</dbReference>
<evidence type="ECO:0000256" key="3">
    <source>
        <dbReference type="ARBA" id="ARBA00023004"/>
    </source>
</evidence>
<evidence type="ECO:0000256" key="5">
    <source>
        <dbReference type="SAM" id="Phobius"/>
    </source>
</evidence>
<accession>A0A2N3NEF1</accession>
<keyword evidence="5" id="KW-0812">Transmembrane</keyword>
<feature type="region of interest" description="Disordered" evidence="4">
    <location>
        <begin position="78"/>
        <end position="97"/>
    </location>
</feature>
<evidence type="ECO:0000256" key="1">
    <source>
        <dbReference type="ARBA" id="ARBA00022617"/>
    </source>
</evidence>
<dbReference type="GO" id="GO:0046872">
    <property type="term" value="F:metal ion binding"/>
    <property type="evidence" value="ECO:0007669"/>
    <property type="project" value="UniProtKB-KW"/>
</dbReference>
<evidence type="ECO:0008006" key="8">
    <source>
        <dbReference type="Google" id="ProtNLM"/>
    </source>
</evidence>
<protein>
    <recommendedName>
        <fullName evidence="8">Heme oxygenase-like protein</fullName>
    </recommendedName>
</protein>
<dbReference type="OrthoDB" id="652091at2759"/>
<feature type="compositionally biased region" description="Basic and acidic residues" evidence="4">
    <location>
        <begin position="349"/>
        <end position="368"/>
    </location>
</feature>
<keyword evidence="3" id="KW-0408">Iron</keyword>
<keyword evidence="1" id="KW-0349">Heme</keyword>
<organism evidence="6 7">
    <name type="scientific">Lomentospora prolificans</name>
    <dbReference type="NCBI Taxonomy" id="41688"/>
    <lineage>
        <taxon>Eukaryota</taxon>
        <taxon>Fungi</taxon>
        <taxon>Dikarya</taxon>
        <taxon>Ascomycota</taxon>
        <taxon>Pezizomycotina</taxon>
        <taxon>Sordariomycetes</taxon>
        <taxon>Hypocreomycetidae</taxon>
        <taxon>Microascales</taxon>
        <taxon>Microascaceae</taxon>
        <taxon>Lomentospora</taxon>
    </lineage>
</organism>
<evidence type="ECO:0000313" key="7">
    <source>
        <dbReference type="Proteomes" id="UP000233524"/>
    </source>
</evidence>
<dbReference type="SUPFAM" id="SSF48613">
    <property type="entry name" value="Heme oxygenase-like"/>
    <property type="match status" value="1"/>
</dbReference>
<comment type="caution">
    <text evidence="6">The sequence shown here is derived from an EMBL/GenBank/DDBJ whole genome shotgun (WGS) entry which is preliminary data.</text>
</comment>
<reference evidence="6 7" key="1">
    <citation type="journal article" date="2017" name="G3 (Bethesda)">
        <title>First Draft Genome Sequence of the Pathogenic Fungus Lomentospora prolificans (Formerly Scedosporium prolificans).</title>
        <authorList>
            <person name="Luo R."/>
            <person name="Zimin A."/>
            <person name="Workman R."/>
            <person name="Fan Y."/>
            <person name="Pertea G."/>
            <person name="Grossman N."/>
            <person name="Wear M.P."/>
            <person name="Jia B."/>
            <person name="Miller H."/>
            <person name="Casadevall A."/>
            <person name="Timp W."/>
            <person name="Zhang S.X."/>
            <person name="Salzberg S.L."/>
        </authorList>
    </citation>
    <scope>NUCLEOTIDE SEQUENCE [LARGE SCALE GENOMIC DNA]</scope>
    <source>
        <strain evidence="6 7">JHH-5317</strain>
    </source>
</reference>
<proteinExistence type="predicted"/>
<keyword evidence="7" id="KW-1185">Reference proteome</keyword>